<accession>A0A4Y2MUT2</accession>
<dbReference type="Proteomes" id="UP000499080">
    <property type="component" value="Unassembled WGS sequence"/>
</dbReference>
<dbReference type="AlphaFoldDB" id="A0A4Y2MUT2"/>
<dbReference type="EMBL" id="BGPR01007770">
    <property type="protein sequence ID" value="GBN29416.1"/>
    <property type="molecule type" value="Genomic_DNA"/>
</dbReference>
<dbReference type="OrthoDB" id="7922405at2759"/>
<comment type="caution">
    <text evidence="1">The sequence shown here is derived from an EMBL/GenBank/DDBJ whole genome shotgun (WGS) entry which is preliminary data.</text>
</comment>
<reference evidence="1 2" key="1">
    <citation type="journal article" date="2019" name="Sci. Rep.">
        <title>Orb-weaving spider Araneus ventricosus genome elucidates the spidroin gene catalogue.</title>
        <authorList>
            <person name="Kono N."/>
            <person name="Nakamura H."/>
            <person name="Ohtoshi R."/>
            <person name="Moran D.A.P."/>
            <person name="Shinohara A."/>
            <person name="Yoshida Y."/>
            <person name="Fujiwara M."/>
            <person name="Mori M."/>
            <person name="Tomita M."/>
            <person name="Arakawa K."/>
        </authorList>
    </citation>
    <scope>NUCLEOTIDE SEQUENCE [LARGE SCALE GENOMIC DNA]</scope>
</reference>
<evidence type="ECO:0000313" key="1">
    <source>
        <dbReference type="EMBL" id="GBN29416.1"/>
    </source>
</evidence>
<sequence length="78" mass="8905">MYNLSVNIIHTFSSTYLPLGVGQHDYVDEKTPYNYVKDRVFATPVADVEELKARTKYAVCTVTDDSVKEHLARTRIPL</sequence>
<keyword evidence="2" id="KW-1185">Reference proteome</keyword>
<name>A0A4Y2MUT2_ARAVE</name>
<gene>
    <name evidence="1" type="ORF">AVEN_80345_1</name>
</gene>
<proteinExistence type="predicted"/>
<evidence type="ECO:0000313" key="2">
    <source>
        <dbReference type="Proteomes" id="UP000499080"/>
    </source>
</evidence>
<organism evidence="1 2">
    <name type="scientific">Araneus ventricosus</name>
    <name type="common">Orbweaver spider</name>
    <name type="synonym">Epeira ventricosa</name>
    <dbReference type="NCBI Taxonomy" id="182803"/>
    <lineage>
        <taxon>Eukaryota</taxon>
        <taxon>Metazoa</taxon>
        <taxon>Ecdysozoa</taxon>
        <taxon>Arthropoda</taxon>
        <taxon>Chelicerata</taxon>
        <taxon>Arachnida</taxon>
        <taxon>Araneae</taxon>
        <taxon>Araneomorphae</taxon>
        <taxon>Entelegynae</taxon>
        <taxon>Araneoidea</taxon>
        <taxon>Araneidae</taxon>
        <taxon>Araneus</taxon>
    </lineage>
</organism>
<protein>
    <submittedName>
        <fullName evidence="1">Uncharacterized protein</fullName>
    </submittedName>
</protein>